<dbReference type="GO" id="GO:0019752">
    <property type="term" value="P:carboxylic acid metabolic process"/>
    <property type="evidence" value="ECO:0007669"/>
    <property type="project" value="InterPro"/>
</dbReference>
<accession>E6U875</accession>
<keyword evidence="4" id="KW-1185">Reference proteome</keyword>
<dbReference type="HOGENOM" id="CLU_022158_4_1_9"/>
<dbReference type="EMBL" id="CP002400">
    <property type="protein sequence ID" value="ADU27094.1"/>
    <property type="molecule type" value="Genomic_DNA"/>
</dbReference>
<name>E6U875_ETHHY</name>
<evidence type="ECO:0000259" key="2">
    <source>
        <dbReference type="PROSITE" id="PS50991"/>
    </source>
</evidence>
<protein>
    <submittedName>
        <fullName evidence="3">Pyruvate carboxyltransferase</fullName>
    </submittedName>
</protein>
<evidence type="ECO:0000256" key="1">
    <source>
        <dbReference type="ARBA" id="ARBA00022679"/>
    </source>
</evidence>
<gene>
    <name evidence="3" type="ordered locus">Ethha_1558</name>
</gene>
<dbReference type="RefSeq" id="WP_013485449.1">
    <property type="nucleotide sequence ID" value="NC_014828.1"/>
</dbReference>
<dbReference type="STRING" id="663278.Ethha_1558"/>
<dbReference type="Gene3D" id="3.20.20.70">
    <property type="entry name" value="Aldolase class I"/>
    <property type="match status" value="1"/>
</dbReference>
<evidence type="ECO:0000313" key="3">
    <source>
        <dbReference type="EMBL" id="ADU27094.1"/>
    </source>
</evidence>
<proteinExistence type="predicted"/>
<dbReference type="PANTHER" id="PTHR42880:SF1">
    <property type="entry name" value="ISOPROPYLMALATE_HOMOCITRATE_CITRAMALATE SYNTHASE FAMILY PROTEIN"/>
    <property type="match status" value="1"/>
</dbReference>
<dbReference type="KEGG" id="eha:Ethha_1558"/>
<dbReference type="Pfam" id="PF00682">
    <property type="entry name" value="HMGL-like"/>
    <property type="match status" value="1"/>
</dbReference>
<reference evidence="3 4" key="1">
    <citation type="submission" date="2010-12" db="EMBL/GenBank/DDBJ databases">
        <title>Complete sequence of Ethanoligenens harbinense YUAN-3.</title>
        <authorList>
            <person name="Lucas S."/>
            <person name="Copeland A."/>
            <person name="Lapidus A."/>
            <person name="Cheng J.-F."/>
            <person name="Bruce D."/>
            <person name="Goodwin L."/>
            <person name="Pitluck S."/>
            <person name="Chertkov O."/>
            <person name="Misra M."/>
            <person name="Detter J.C."/>
            <person name="Han C."/>
            <person name="Tapia R."/>
            <person name="Land M."/>
            <person name="Hauser L."/>
            <person name="Jeffries C."/>
            <person name="Kyrpides N."/>
            <person name="Ivanova N."/>
            <person name="Mikhailova N."/>
            <person name="Wang A."/>
            <person name="Mouttaki H."/>
            <person name="He Z."/>
            <person name="Zhou J."/>
            <person name="Hemme C.L."/>
            <person name="Woyke T."/>
        </authorList>
    </citation>
    <scope>NUCLEOTIDE SEQUENCE [LARGE SCALE GENOMIC DNA]</scope>
    <source>
        <strain evidence="4">DSM 18485 / JCM 12961 / CGMCC 1.5033 / YUAN-3</strain>
    </source>
</reference>
<evidence type="ECO:0000313" key="4">
    <source>
        <dbReference type="Proteomes" id="UP000001551"/>
    </source>
</evidence>
<dbReference type="PROSITE" id="PS50991">
    <property type="entry name" value="PYR_CT"/>
    <property type="match status" value="1"/>
</dbReference>
<organism evidence="3 4">
    <name type="scientific">Ethanoligenens harbinense (strain DSM 18485 / JCM 12961 / CGMCC 1.5033 / YUAN-3)</name>
    <dbReference type="NCBI Taxonomy" id="663278"/>
    <lineage>
        <taxon>Bacteria</taxon>
        <taxon>Bacillati</taxon>
        <taxon>Bacillota</taxon>
        <taxon>Clostridia</taxon>
        <taxon>Eubacteriales</taxon>
        <taxon>Oscillospiraceae</taxon>
        <taxon>Ethanoligenens</taxon>
    </lineage>
</organism>
<feature type="domain" description="Pyruvate carboxyltransferase" evidence="2">
    <location>
        <begin position="8"/>
        <end position="257"/>
    </location>
</feature>
<dbReference type="InterPro" id="IPR000891">
    <property type="entry name" value="PYR_CT"/>
</dbReference>
<sequence length="279" mass="30403">MRPAEERRYIVDTTMRDGEQRAGLAFSVEDKIACARLMDEAGIDQIEAGTPSMGIEEQAAVYGMMQVRRRARISTWNRMSESDLRASFACRPDIIHIGVPVSDIQIVEKLRTTRADVESRMKRCVTLAREAGYTVTLGFEDASRADGAFLLHLTRQAAALGVRNVRYADTVGIAHPSRIGVDIAALAAVSPVECHVHNDLGMAVANSLESAKAGALYVDTTFLGIGERAGNCDFVQFVRAARTRFSLSVDAGEDALHRLEEAVARCLRLPGYPFSAASI</sequence>
<dbReference type="PANTHER" id="PTHR42880">
    <property type="entry name" value="HOMOCITRATE SYNTHASE"/>
    <property type="match status" value="1"/>
</dbReference>
<dbReference type="InterPro" id="IPR013785">
    <property type="entry name" value="Aldolase_TIM"/>
</dbReference>
<keyword evidence="3" id="KW-0670">Pyruvate</keyword>
<keyword evidence="1 3" id="KW-0808">Transferase</keyword>
<dbReference type="AlphaFoldDB" id="E6U875"/>
<dbReference type="eggNOG" id="COG0119">
    <property type="taxonomic scope" value="Bacteria"/>
</dbReference>
<dbReference type="SUPFAM" id="SSF51569">
    <property type="entry name" value="Aldolase"/>
    <property type="match status" value="1"/>
</dbReference>
<dbReference type="PROSITE" id="PS00816">
    <property type="entry name" value="AIPM_HOMOCIT_SYNTH_2"/>
    <property type="match status" value="1"/>
</dbReference>
<dbReference type="GO" id="GO:0046912">
    <property type="term" value="F:acyltransferase activity, acyl groups converted into alkyl on transfer"/>
    <property type="evidence" value="ECO:0007669"/>
    <property type="project" value="InterPro"/>
</dbReference>
<dbReference type="InterPro" id="IPR002034">
    <property type="entry name" value="AIPM/Hcit_synth_CS"/>
</dbReference>
<dbReference type="Proteomes" id="UP000001551">
    <property type="component" value="Chromosome"/>
</dbReference>